<keyword evidence="2" id="KW-1185">Reference proteome</keyword>
<protein>
    <submittedName>
        <fullName evidence="1">Uncharacterized protein</fullName>
    </submittedName>
</protein>
<proteinExistence type="predicted"/>
<comment type="caution">
    <text evidence="1">The sequence shown here is derived from an EMBL/GenBank/DDBJ whole genome shotgun (WGS) entry which is preliminary data.</text>
</comment>
<organism evidence="1 2">
    <name type="scientific">Natronobacillus azotifigens</name>
    <dbReference type="NCBI Taxonomy" id="472978"/>
    <lineage>
        <taxon>Bacteria</taxon>
        <taxon>Bacillati</taxon>
        <taxon>Bacillota</taxon>
        <taxon>Bacilli</taxon>
        <taxon>Bacillales</taxon>
        <taxon>Bacillaceae</taxon>
        <taxon>Natronobacillus</taxon>
    </lineage>
</organism>
<accession>A0A9J6RBQ3</accession>
<dbReference type="EMBL" id="JAPRAT010000007">
    <property type="protein sequence ID" value="MCZ0702657.1"/>
    <property type="molecule type" value="Genomic_DNA"/>
</dbReference>
<name>A0A9J6RBQ3_9BACI</name>
<sequence>MLTFEEKLTIIEAFPTLKRKDVSLGRVNFQFPDSVLDKKNIVYHLHPNGNGYVYAELLNNKNDYDVDAKGMVNIRDFSAIELRKIIHEAIESLSEQEPFQETWINRKNQILDLINDYDSWNVYAGEMLDGTFSTYNAAVDYLEQEGFKRR</sequence>
<dbReference type="Proteomes" id="UP001084197">
    <property type="component" value="Unassembled WGS sequence"/>
</dbReference>
<gene>
    <name evidence="1" type="ORF">OWO01_05450</name>
</gene>
<dbReference type="RefSeq" id="WP_268779422.1">
    <property type="nucleotide sequence ID" value="NZ_JAPRAT010000007.1"/>
</dbReference>
<reference evidence="1" key="1">
    <citation type="submission" date="2022-11" db="EMBL/GenBank/DDBJ databases">
        <title>WGS of Natronobacillus azotifigens 24KS-1, an anaerobic diazotrophic haloalkaliphile from soda-rich habitats.</title>
        <authorList>
            <person name="Sorokin D.Y."/>
            <person name="Merkel A.Y."/>
        </authorList>
    </citation>
    <scope>NUCLEOTIDE SEQUENCE</scope>
    <source>
        <strain evidence="1">24KS-1</strain>
    </source>
</reference>
<dbReference type="AlphaFoldDB" id="A0A9J6RBQ3"/>
<evidence type="ECO:0000313" key="1">
    <source>
        <dbReference type="EMBL" id="MCZ0702657.1"/>
    </source>
</evidence>
<evidence type="ECO:0000313" key="2">
    <source>
        <dbReference type="Proteomes" id="UP001084197"/>
    </source>
</evidence>